<dbReference type="EMBL" id="FZPA01000008">
    <property type="protein sequence ID" value="SNS96422.1"/>
    <property type="molecule type" value="Genomic_DNA"/>
</dbReference>
<dbReference type="Pfam" id="PF01850">
    <property type="entry name" value="PIN"/>
    <property type="match status" value="1"/>
</dbReference>
<dbReference type="InterPro" id="IPR029060">
    <property type="entry name" value="PIN-like_dom_sf"/>
</dbReference>
<accession>A0A239ISQ4</accession>
<organism evidence="2 3">
    <name type="scientific">Sphingopyxis indica</name>
    <dbReference type="NCBI Taxonomy" id="436663"/>
    <lineage>
        <taxon>Bacteria</taxon>
        <taxon>Pseudomonadati</taxon>
        <taxon>Pseudomonadota</taxon>
        <taxon>Alphaproteobacteria</taxon>
        <taxon>Sphingomonadales</taxon>
        <taxon>Sphingomonadaceae</taxon>
        <taxon>Sphingopyxis</taxon>
    </lineage>
</organism>
<dbReference type="RefSeq" id="WP_089216241.1">
    <property type="nucleotide sequence ID" value="NZ_FZPA01000008.1"/>
</dbReference>
<dbReference type="CDD" id="cd18682">
    <property type="entry name" value="PIN_VapC-like"/>
    <property type="match status" value="1"/>
</dbReference>
<dbReference type="OrthoDB" id="286092at2"/>
<dbReference type="Gene3D" id="3.40.50.1010">
    <property type="entry name" value="5'-nuclease"/>
    <property type="match status" value="1"/>
</dbReference>
<sequence length="129" mass="13337">MSEAVLDASALLALLKEEAGAGKVADAIAASRMTSVNYAEVVSHFIHAGMPAGEVDAMLHPLPMIIVEADQALATIAGRLRAVTAEAGLSLGDRFCLALALRDGLPALTADKTWRTIADAASVKVSVIR</sequence>
<protein>
    <submittedName>
        <fullName evidence="2">PIN domain nuclease, a component of toxin-antitoxin system (PIN domain)</fullName>
    </submittedName>
</protein>
<proteinExistence type="predicted"/>
<keyword evidence="3" id="KW-1185">Reference proteome</keyword>
<dbReference type="InterPro" id="IPR002716">
    <property type="entry name" value="PIN_dom"/>
</dbReference>
<evidence type="ECO:0000313" key="3">
    <source>
        <dbReference type="Proteomes" id="UP000198339"/>
    </source>
</evidence>
<dbReference type="Proteomes" id="UP000198339">
    <property type="component" value="Unassembled WGS sequence"/>
</dbReference>
<evidence type="ECO:0000259" key="1">
    <source>
        <dbReference type="Pfam" id="PF01850"/>
    </source>
</evidence>
<dbReference type="AlphaFoldDB" id="A0A239ISQ4"/>
<reference evidence="2 3" key="1">
    <citation type="submission" date="2017-06" db="EMBL/GenBank/DDBJ databases">
        <authorList>
            <person name="Kim H.J."/>
            <person name="Triplett B.A."/>
        </authorList>
    </citation>
    <scope>NUCLEOTIDE SEQUENCE [LARGE SCALE GENOMIC DNA]</scope>
    <source>
        <strain evidence="2 3">DS15</strain>
    </source>
</reference>
<name>A0A239ISQ4_9SPHN</name>
<feature type="domain" description="PIN" evidence="1">
    <location>
        <begin position="5"/>
        <end position="118"/>
    </location>
</feature>
<gene>
    <name evidence="2" type="ORF">SAMN06295955_108132</name>
</gene>
<evidence type="ECO:0000313" key="2">
    <source>
        <dbReference type="EMBL" id="SNS96422.1"/>
    </source>
</evidence>
<dbReference type="SUPFAM" id="SSF88723">
    <property type="entry name" value="PIN domain-like"/>
    <property type="match status" value="1"/>
</dbReference>